<organism evidence="3 4">
    <name type="scientific">Prorocentrum cordatum</name>
    <dbReference type="NCBI Taxonomy" id="2364126"/>
    <lineage>
        <taxon>Eukaryota</taxon>
        <taxon>Sar</taxon>
        <taxon>Alveolata</taxon>
        <taxon>Dinophyceae</taxon>
        <taxon>Prorocentrales</taxon>
        <taxon>Prorocentraceae</taxon>
        <taxon>Prorocentrum</taxon>
    </lineage>
</organism>
<feature type="non-terminal residue" evidence="3">
    <location>
        <position position="1"/>
    </location>
</feature>
<feature type="compositionally biased region" description="Low complexity" evidence="2">
    <location>
        <begin position="173"/>
        <end position="191"/>
    </location>
</feature>
<evidence type="ECO:0000313" key="4">
    <source>
        <dbReference type="Proteomes" id="UP001189429"/>
    </source>
</evidence>
<evidence type="ECO:0000256" key="2">
    <source>
        <dbReference type="SAM" id="MobiDB-lite"/>
    </source>
</evidence>
<feature type="coiled-coil region" evidence="1">
    <location>
        <begin position="19"/>
        <end position="80"/>
    </location>
</feature>
<feature type="compositionally biased region" description="Basic and acidic residues" evidence="2">
    <location>
        <begin position="115"/>
        <end position="138"/>
    </location>
</feature>
<reference evidence="3" key="1">
    <citation type="submission" date="2023-10" db="EMBL/GenBank/DDBJ databases">
        <authorList>
            <person name="Chen Y."/>
            <person name="Shah S."/>
            <person name="Dougan E. K."/>
            <person name="Thang M."/>
            <person name="Chan C."/>
        </authorList>
    </citation>
    <scope>NUCLEOTIDE SEQUENCE [LARGE SCALE GENOMIC DNA]</scope>
</reference>
<protein>
    <submittedName>
        <fullName evidence="3">Uncharacterized protein</fullName>
    </submittedName>
</protein>
<keyword evidence="1" id="KW-0175">Coiled coil</keyword>
<feature type="region of interest" description="Disordered" evidence="2">
    <location>
        <begin position="96"/>
        <end position="206"/>
    </location>
</feature>
<evidence type="ECO:0000256" key="1">
    <source>
        <dbReference type="SAM" id="Coils"/>
    </source>
</evidence>
<sequence length="526" mass="56624">RRADYIKALTEARGKAAAAAAEREAADQAEIDAEEERAAAEAAVDQQVFPEDPRAAREAAAQREMAVEALKAELESARDEHTPSDVALEVAEASLAWNPTEPAQEVAQATTDAPAEARRAPEEARAAQEAARAAEEAQARAAARTAEAEEKQQAQAAQAAEEPVPGVDDDPFAEAAPGGAAEGAAEGSAEGSAGGSEGAAQQLAQVATLAEDSGAFQPAEPGCYMKMPTGCQTKQTMAQRWLRDKWAVGGAQDAAACRGRRSVWNDYCRRRDVEAVFVSGQGSSEASGERASESPQLGEVMLQLGDGSAWPWSRKREKRAEPAEAKADAEFELGNPSEPGCYMRAPSGCPKHPMKTDLWRHDAWAEHHGLDEEGCKGRKQVWDKYCDTSDSKIVFVFVDNETLVAPARAVQLRESSSWPWFSKRAKAQEAEAKAKAEGREEANVEADAKAKADSDFELGNPSEAGCYMRAASGCPKHPMKTDLWRHDAWAEHHGLDEEGCKGRKQVWDKYCDTNDSKIAFVGNVTI</sequence>
<dbReference type="Proteomes" id="UP001189429">
    <property type="component" value="Unassembled WGS sequence"/>
</dbReference>
<accession>A0ABN9XZ26</accession>
<name>A0ABN9XZ26_9DINO</name>
<evidence type="ECO:0000313" key="3">
    <source>
        <dbReference type="EMBL" id="CAK0904801.1"/>
    </source>
</evidence>
<comment type="caution">
    <text evidence="3">The sequence shown here is derived from an EMBL/GenBank/DDBJ whole genome shotgun (WGS) entry which is preliminary data.</text>
</comment>
<feature type="compositionally biased region" description="Low complexity" evidence="2">
    <location>
        <begin position="153"/>
        <end position="163"/>
    </location>
</feature>
<dbReference type="EMBL" id="CAUYUJ010021464">
    <property type="protein sequence ID" value="CAK0904801.1"/>
    <property type="molecule type" value="Genomic_DNA"/>
</dbReference>
<proteinExistence type="predicted"/>
<gene>
    <name evidence="3" type="ORF">PCOR1329_LOCUS80725</name>
</gene>
<keyword evidence="4" id="KW-1185">Reference proteome</keyword>